<sequence length="140" mass="16018">MRTYSEMRDLCEQIYQDTGNAVAGTVEWDYWIEEGLKKFSTYRPHLVDVIFKLESRFGDDVTGTSDKLTDSVKAQFLATDATDEKVVHNISQNTYAVVLAQDSTSIYSISKDIFSANEAYRIYNKRCTNNRQIFIGDFPA</sequence>
<evidence type="ECO:0000313" key="1">
    <source>
        <dbReference type="EMBL" id="KKL17638.1"/>
    </source>
</evidence>
<dbReference type="EMBL" id="LAZR01039181">
    <property type="protein sequence ID" value="KKL17638.1"/>
    <property type="molecule type" value="Genomic_DNA"/>
</dbReference>
<gene>
    <name evidence="1" type="ORF">LCGC14_2483590</name>
</gene>
<dbReference type="AlphaFoldDB" id="A0A0F9E0K0"/>
<name>A0A0F9E0K0_9ZZZZ</name>
<feature type="non-terminal residue" evidence="1">
    <location>
        <position position="140"/>
    </location>
</feature>
<proteinExistence type="predicted"/>
<comment type="caution">
    <text evidence="1">The sequence shown here is derived from an EMBL/GenBank/DDBJ whole genome shotgun (WGS) entry which is preliminary data.</text>
</comment>
<accession>A0A0F9E0K0</accession>
<organism evidence="1">
    <name type="scientific">marine sediment metagenome</name>
    <dbReference type="NCBI Taxonomy" id="412755"/>
    <lineage>
        <taxon>unclassified sequences</taxon>
        <taxon>metagenomes</taxon>
        <taxon>ecological metagenomes</taxon>
    </lineage>
</organism>
<reference evidence="1" key="1">
    <citation type="journal article" date="2015" name="Nature">
        <title>Complex archaea that bridge the gap between prokaryotes and eukaryotes.</title>
        <authorList>
            <person name="Spang A."/>
            <person name="Saw J.H."/>
            <person name="Jorgensen S.L."/>
            <person name="Zaremba-Niedzwiedzka K."/>
            <person name="Martijn J."/>
            <person name="Lind A.E."/>
            <person name="van Eijk R."/>
            <person name="Schleper C."/>
            <person name="Guy L."/>
            <person name="Ettema T.J."/>
        </authorList>
    </citation>
    <scope>NUCLEOTIDE SEQUENCE</scope>
</reference>
<protein>
    <submittedName>
        <fullName evidence="1">Uncharacterized protein</fullName>
    </submittedName>
</protein>